<evidence type="ECO:0000313" key="1">
    <source>
        <dbReference type="EMBL" id="PSW27110.1"/>
    </source>
</evidence>
<dbReference type="EMBL" id="PYLZ01000001">
    <property type="protein sequence ID" value="PSW27110.1"/>
    <property type="molecule type" value="Genomic_DNA"/>
</dbReference>
<dbReference type="GO" id="GO:0050308">
    <property type="term" value="F:sugar-phosphatase activity"/>
    <property type="evidence" value="ECO:0007669"/>
    <property type="project" value="TreeGrafter"/>
</dbReference>
<dbReference type="PANTHER" id="PTHR43481">
    <property type="entry name" value="FRUCTOSE-1-PHOSPHATE PHOSPHATASE"/>
    <property type="match status" value="1"/>
</dbReference>
<dbReference type="Proteomes" id="UP000240481">
    <property type="component" value="Unassembled WGS sequence"/>
</dbReference>
<reference evidence="1 2" key="1">
    <citation type="submission" date="2018-01" db="EMBL/GenBank/DDBJ databases">
        <title>Whole genome sequencing of Histamine producing bacteria.</title>
        <authorList>
            <person name="Butler K."/>
        </authorList>
    </citation>
    <scope>NUCLEOTIDE SEQUENCE [LARGE SCALE GENOMIC DNA]</scope>
    <source>
        <strain evidence="1 2">DSM 24669</strain>
    </source>
</reference>
<dbReference type="SUPFAM" id="SSF56784">
    <property type="entry name" value="HAD-like"/>
    <property type="match status" value="1"/>
</dbReference>
<dbReference type="RefSeq" id="WP_048897228.1">
    <property type="nucleotide sequence ID" value="NZ_AP024852.1"/>
</dbReference>
<comment type="caution">
    <text evidence="1">The sequence shown here is derived from an EMBL/GenBank/DDBJ whole genome shotgun (WGS) entry which is preliminary data.</text>
</comment>
<dbReference type="AlphaFoldDB" id="A0A0J8VIJ3"/>
<organism evidence="1 2">
    <name type="scientific">Photobacterium swingsii</name>
    <dbReference type="NCBI Taxonomy" id="680026"/>
    <lineage>
        <taxon>Bacteria</taxon>
        <taxon>Pseudomonadati</taxon>
        <taxon>Pseudomonadota</taxon>
        <taxon>Gammaproteobacteria</taxon>
        <taxon>Vibrionales</taxon>
        <taxon>Vibrionaceae</taxon>
        <taxon>Photobacterium</taxon>
    </lineage>
</organism>
<dbReference type="OrthoDB" id="9807630at2"/>
<keyword evidence="2" id="KW-1185">Reference proteome</keyword>
<dbReference type="Gene3D" id="3.40.50.1000">
    <property type="entry name" value="HAD superfamily/HAD-like"/>
    <property type="match status" value="1"/>
</dbReference>
<sequence>MNLFLLDVDGTLVNSNALDQRCLTQAISEVLGIQVDPDWSHYQHVTDSGVLDEIINKNQIAESRSLIHRKVEARYVQLMREEMAEQPHAEYEISGAKDFINHLEQREDIHVAIATGGWESAAKLKLRAVGIDTSSITFASSSDAMSRTEIMALATFRAKQDSGVVFDRRVFIGAGEWNRNASQELGFDFVSVGKKVQHHTQLANLSHYQAVFSQLAM</sequence>
<name>A0A0J8VIJ3_9GAMM</name>
<dbReference type="PANTHER" id="PTHR43481:SF4">
    <property type="entry name" value="GLYCEROL-1-PHOSPHATE PHOSPHOHYDROLASE 1-RELATED"/>
    <property type="match status" value="1"/>
</dbReference>
<dbReference type="Pfam" id="PF12710">
    <property type="entry name" value="HAD"/>
    <property type="match status" value="1"/>
</dbReference>
<gene>
    <name evidence="1" type="ORF">C9I94_03810</name>
</gene>
<accession>A0A0J8VIJ3</accession>
<evidence type="ECO:0000313" key="2">
    <source>
        <dbReference type="Proteomes" id="UP000240481"/>
    </source>
</evidence>
<dbReference type="InterPro" id="IPR023198">
    <property type="entry name" value="PGP-like_dom2"/>
</dbReference>
<proteinExistence type="predicted"/>
<dbReference type="Gene3D" id="1.10.150.240">
    <property type="entry name" value="Putative phosphatase, domain 2"/>
    <property type="match status" value="1"/>
</dbReference>
<keyword evidence="1" id="KW-0378">Hydrolase</keyword>
<dbReference type="InterPro" id="IPR051806">
    <property type="entry name" value="HAD-like_SPP"/>
</dbReference>
<dbReference type="STRING" id="680026.AB733_01915"/>
<protein>
    <submittedName>
        <fullName evidence="1">Haloacid dehalogenase-like hydrolase</fullName>
    </submittedName>
</protein>
<dbReference type="InterPro" id="IPR036412">
    <property type="entry name" value="HAD-like_sf"/>
</dbReference>
<dbReference type="InterPro" id="IPR023214">
    <property type="entry name" value="HAD_sf"/>
</dbReference>